<dbReference type="InterPro" id="IPR006224">
    <property type="entry name" value="PsdUridine_synth_RluA-like_CS"/>
</dbReference>
<dbReference type="Gene3D" id="3.30.2350.10">
    <property type="entry name" value="Pseudouridine synthase"/>
    <property type="match status" value="1"/>
</dbReference>
<organism evidence="7 8">
    <name type="scientific">Micrococcoides hystricis</name>
    <dbReference type="NCBI Taxonomy" id="1572761"/>
    <lineage>
        <taxon>Bacteria</taxon>
        <taxon>Bacillati</taxon>
        <taxon>Actinomycetota</taxon>
        <taxon>Actinomycetes</taxon>
        <taxon>Micrococcales</taxon>
        <taxon>Micrococcaceae</taxon>
        <taxon>Micrococcoides</taxon>
    </lineage>
</organism>
<gene>
    <name evidence="7" type="ORF">ACFFFR_00360</name>
</gene>
<dbReference type="CDD" id="cd02869">
    <property type="entry name" value="PseudoU_synth_RluA_like"/>
    <property type="match status" value="1"/>
</dbReference>
<sequence>MSDGGIGEQFYDGLDKTFVVGQDCPTGRADAAVATAVGTTRTVAAEWINSGYLRRADGAALKKSTKLVTGETITVVVPPRENPLEPRSEIVDQLKVIADDEHYVVIDKPTGVAAHPSLGWHGPTVVGALMGLGYRISTSGAAERQGIVHRLDVGTTGIMVVAKTELGYTALKNAFRDRTPIKIYHALVQGLPDPLEGTIDAPIGRHHGHEWKFAVTQDGRESVTHYETEEAFGPATLLKVDLETGRTHQIRVHFSAMGHPLAGDLTYGADPTFAAKLGLTRQWLHAAELSFPHPATGETMHYSSQYPADLHQALALLQTH</sequence>
<keyword evidence="4" id="KW-0694">RNA-binding</keyword>
<reference evidence="7 8" key="1">
    <citation type="submission" date="2024-09" db="EMBL/GenBank/DDBJ databases">
        <authorList>
            <person name="Sun Q."/>
            <person name="Mori K."/>
        </authorList>
    </citation>
    <scope>NUCLEOTIDE SEQUENCE [LARGE SCALE GENOMIC DNA]</scope>
    <source>
        <strain evidence="7 8">NCAIM B.02604</strain>
    </source>
</reference>
<dbReference type="SUPFAM" id="SSF55120">
    <property type="entry name" value="Pseudouridine synthase"/>
    <property type="match status" value="1"/>
</dbReference>
<comment type="catalytic activity">
    <reaction evidence="1 5">
        <text>a uridine in RNA = a pseudouridine in RNA</text>
        <dbReference type="Rhea" id="RHEA:48348"/>
        <dbReference type="Rhea" id="RHEA-COMP:12068"/>
        <dbReference type="Rhea" id="RHEA-COMP:12069"/>
        <dbReference type="ChEBI" id="CHEBI:65314"/>
        <dbReference type="ChEBI" id="CHEBI:65315"/>
    </reaction>
</comment>
<evidence type="ECO:0000313" key="7">
    <source>
        <dbReference type="EMBL" id="MFC0580843.1"/>
    </source>
</evidence>
<evidence type="ECO:0000256" key="4">
    <source>
        <dbReference type="PROSITE-ProRule" id="PRU00182"/>
    </source>
</evidence>
<dbReference type="EMBL" id="JBHLUB010000001">
    <property type="protein sequence ID" value="MFC0580843.1"/>
    <property type="molecule type" value="Genomic_DNA"/>
</dbReference>
<accession>A0ABV6P6T0</accession>
<comment type="similarity">
    <text evidence="2 5">Belongs to the pseudouridine synthase RluA family.</text>
</comment>
<dbReference type="InterPro" id="IPR020103">
    <property type="entry name" value="PsdUridine_synth_cat_dom_sf"/>
</dbReference>
<keyword evidence="3 5" id="KW-0413">Isomerase</keyword>
<dbReference type="RefSeq" id="WP_377457199.1">
    <property type="nucleotide sequence ID" value="NZ_JBHLUB010000001.1"/>
</dbReference>
<evidence type="ECO:0000313" key="8">
    <source>
        <dbReference type="Proteomes" id="UP001589862"/>
    </source>
</evidence>
<dbReference type="EC" id="5.4.99.-" evidence="5"/>
<dbReference type="PANTHER" id="PTHR21600">
    <property type="entry name" value="MITOCHONDRIAL RNA PSEUDOURIDINE SYNTHASE"/>
    <property type="match status" value="1"/>
</dbReference>
<dbReference type="PROSITE" id="PS01129">
    <property type="entry name" value="PSI_RLU"/>
    <property type="match status" value="1"/>
</dbReference>
<dbReference type="PROSITE" id="PS50889">
    <property type="entry name" value="S4"/>
    <property type="match status" value="1"/>
</dbReference>
<feature type="domain" description="Pseudouridine synthase RsuA/RluA-like" evidence="6">
    <location>
        <begin position="102"/>
        <end position="256"/>
    </location>
</feature>
<evidence type="ECO:0000256" key="1">
    <source>
        <dbReference type="ARBA" id="ARBA00000073"/>
    </source>
</evidence>
<dbReference type="Gene3D" id="3.10.290.10">
    <property type="entry name" value="RNA-binding S4 domain"/>
    <property type="match status" value="1"/>
</dbReference>
<dbReference type="Proteomes" id="UP001589862">
    <property type="component" value="Unassembled WGS sequence"/>
</dbReference>
<evidence type="ECO:0000256" key="2">
    <source>
        <dbReference type="ARBA" id="ARBA00010876"/>
    </source>
</evidence>
<dbReference type="PANTHER" id="PTHR21600:SF44">
    <property type="entry name" value="RIBOSOMAL LARGE SUBUNIT PSEUDOURIDINE SYNTHASE D"/>
    <property type="match status" value="1"/>
</dbReference>
<dbReference type="NCBIfam" id="TIGR00005">
    <property type="entry name" value="rluA_subfam"/>
    <property type="match status" value="1"/>
</dbReference>
<name>A0ABV6P6T0_9MICC</name>
<dbReference type="InterPro" id="IPR036986">
    <property type="entry name" value="S4_RNA-bd_sf"/>
</dbReference>
<evidence type="ECO:0000256" key="5">
    <source>
        <dbReference type="RuleBase" id="RU362028"/>
    </source>
</evidence>
<dbReference type="Pfam" id="PF00849">
    <property type="entry name" value="PseudoU_synth_2"/>
    <property type="match status" value="1"/>
</dbReference>
<dbReference type="InterPro" id="IPR006145">
    <property type="entry name" value="PsdUridine_synth_RsuA/RluA"/>
</dbReference>
<comment type="caution">
    <text evidence="7">The sequence shown here is derived from an EMBL/GenBank/DDBJ whole genome shotgun (WGS) entry which is preliminary data.</text>
</comment>
<protein>
    <recommendedName>
        <fullName evidence="5">Pseudouridine synthase</fullName>
        <ecNumber evidence="5">5.4.99.-</ecNumber>
    </recommendedName>
</protein>
<comment type="function">
    <text evidence="5">Responsible for synthesis of pseudouridine from uracil.</text>
</comment>
<keyword evidence="8" id="KW-1185">Reference proteome</keyword>
<evidence type="ECO:0000259" key="6">
    <source>
        <dbReference type="Pfam" id="PF00849"/>
    </source>
</evidence>
<dbReference type="InterPro" id="IPR050188">
    <property type="entry name" value="RluA_PseudoU_synthase"/>
</dbReference>
<dbReference type="InterPro" id="IPR006225">
    <property type="entry name" value="PsdUridine_synth_RluC/D"/>
</dbReference>
<evidence type="ECO:0000256" key="3">
    <source>
        <dbReference type="ARBA" id="ARBA00023235"/>
    </source>
</evidence>
<proteinExistence type="inferred from homology"/>